<dbReference type="EMBL" id="DAKRPA010000094">
    <property type="protein sequence ID" value="DAZ98908.1"/>
    <property type="molecule type" value="Genomic_DNA"/>
</dbReference>
<dbReference type="GO" id="GO:0016758">
    <property type="term" value="F:hexosyltransferase activity"/>
    <property type="evidence" value="ECO:0007669"/>
    <property type="project" value="UniProtKB-ARBA"/>
</dbReference>
<protein>
    <recommendedName>
        <fullName evidence="1">Glycosyltransferase 2-like domain-containing protein</fullName>
    </recommendedName>
</protein>
<gene>
    <name evidence="2" type="ORF">N0F65_001347</name>
</gene>
<keyword evidence="3" id="KW-1185">Reference proteome</keyword>
<dbReference type="Gene3D" id="3.90.550.10">
    <property type="entry name" value="Spore Coat Polysaccharide Biosynthesis Protein SpsA, Chain A"/>
    <property type="match status" value="1"/>
</dbReference>
<sequence>MTVICFSMDRVFQLSEYLRTLHEYVSLHGRRLREDPSWASISIICRCSDADMVAHYQRIAERYPHVTFLFEQPERRFGDCLLECLATTANSAQWLIFNVDDAFYFDTVELSHAISFLRAQTPPSSAFPVAAAADKAAARASTPATLPVWHFGVHLKLAPSLWRSHMTNQAMLPLPSMQLHASGTDWTDQADTKDGMMLLFDPAKGVLDWNYPWDLSGSLYQRRLVVHVVKQIQLLHGPAGVRNPNYLELRGHQIVQQWIGRTHQFRCGAFPSPKMHVMAINQVQDTFDNPLYAALSDNANASLPGGELTDLLQYHLAGKQLCDSYYRDHVFDSVHIGTLVLQSPQEQTNVAATGPLVSIIIPAFNAERYVEAAIRSIMVQTYANLEILVVDDASTDRTREIVSNLSEEDARIRLVCNEINQGVARTLNRGFALAMGDLLARMDADDIALSRRIQQQVQFLHATPSVGILGTAIVLGRDSASQRCEAVIYPTTPALTHWRMLFGCFLAHPSVMFRRCIVDQVVAADGFLYDASRKSSEDYDLWMRCLYQHNIQAHSLGEPLLWYRKHAAGVSTVQRERQNQETVNCTHQMIEKMLASSVPLAHVVVAVANAPPPSASVEDMAGAVDVIEKLVQQFVQSEAAKPSGLLDCERAYIVADAAARQGELALRAMVADPIQGSRVWSAFAARHPQVSRQAFQKLFGPTSA</sequence>
<dbReference type="Pfam" id="PF00535">
    <property type="entry name" value="Glycos_transf_2"/>
    <property type="match status" value="1"/>
</dbReference>
<evidence type="ECO:0000313" key="3">
    <source>
        <dbReference type="Proteomes" id="UP001146120"/>
    </source>
</evidence>
<dbReference type="PANTHER" id="PTHR22916">
    <property type="entry name" value="GLYCOSYLTRANSFERASE"/>
    <property type="match status" value="1"/>
</dbReference>
<dbReference type="PANTHER" id="PTHR22916:SF3">
    <property type="entry name" value="UDP-GLCNAC:BETAGAL BETA-1,3-N-ACETYLGLUCOSAMINYLTRANSFERASE-LIKE PROTEIN 1"/>
    <property type="match status" value="1"/>
</dbReference>
<evidence type="ECO:0000313" key="2">
    <source>
        <dbReference type="EMBL" id="DAZ98908.1"/>
    </source>
</evidence>
<feature type="domain" description="Glycosyltransferase 2-like" evidence="1">
    <location>
        <begin position="358"/>
        <end position="476"/>
    </location>
</feature>
<dbReference type="Proteomes" id="UP001146120">
    <property type="component" value="Unassembled WGS sequence"/>
</dbReference>
<dbReference type="AlphaFoldDB" id="A0AAV2YZX3"/>
<reference evidence="2" key="1">
    <citation type="submission" date="2022-11" db="EMBL/GenBank/DDBJ databases">
        <authorList>
            <person name="Morgan W.R."/>
            <person name="Tartar A."/>
        </authorList>
    </citation>
    <scope>NUCLEOTIDE SEQUENCE</scope>
    <source>
        <strain evidence="2">ARSEF 373</strain>
    </source>
</reference>
<reference evidence="2" key="2">
    <citation type="journal article" date="2023" name="Microbiol Resour">
        <title>Decontamination and Annotation of the Draft Genome Sequence of the Oomycete Lagenidium giganteum ARSEF 373.</title>
        <authorList>
            <person name="Morgan W.R."/>
            <person name="Tartar A."/>
        </authorList>
    </citation>
    <scope>NUCLEOTIDE SEQUENCE</scope>
    <source>
        <strain evidence="2">ARSEF 373</strain>
    </source>
</reference>
<dbReference type="InterPro" id="IPR029044">
    <property type="entry name" value="Nucleotide-diphossugar_trans"/>
</dbReference>
<dbReference type="SUPFAM" id="SSF53448">
    <property type="entry name" value="Nucleotide-diphospho-sugar transferases"/>
    <property type="match status" value="1"/>
</dbReference>
<proteinExistence type="predicted"/>
<accession>A0AAV2YZX3</accession>
<name>A0AAV2YZX3_9STRA</name>
<dbReference type="InterPro" id="IPR001173">
    <property type="entry name" value="Glyco_trans_2-like"/>
</dbReference>
<comment type="caution">
    <text evidence="2">The sequence shown here is derived from an EMBL/GenBank/DDBJ whole genome shotgun (WGS) entry which is preliminary data.</text>
</comment>
<evidence type="ECO:0000259" key="1">
    <source>
        <dbReference type="Pfam" id="PF00535"/>
    </source>
</evidence>
<organism evidence="2 3">
    <name type="scientific">Lagenidium giganteum</name>
    <dbReference type="NCBI Taxonomy" id="4803"/>
    <lineage>
        <taxon>Eukaryota</taxon>
        <taxon>Sar</taxon>
        <taxon>Stramenopiles</taxon>
        <taxon>Oomycota</taxon>
        <taxon>Peronosporomycetes</taxon>
        <taxon>Pythiales</taxon>
        <taxon>Pythiaceae</taxon>
    </lineage>
</organism>